<dbReference type="InterPro" id="IPR043359">
    <property type="entry name" value="GLI-like"/>
</dbReference>
<dbReference type="InterPro" id="IPR056436">
    <property type="entry name" value="Znf-C2H2_ZIC1-5/GLI1-3-like"/>
</dbReference>
<sequence length="578" mass="65530">MENASFRGKKSMPNWNYFRALTILDFTFIVGLIWNSPFYTDLFCAGQTDTNTTTGITNNSTMENSQSHFDGLTSPESITNPHSPSLDDKSHGGYYSNGSPPDTFVRSSSQSSLTGTMSPTEYGDLRSPVNRQDTFFSQNQLFDSQPFPGQTYNVFGDNTTVQPLDSPPVHHHHMMSPQQSLDIKSPLDVKPMQNSQQFYQHDVLQQQIPGQLPSPNSHRGGNMSSIGIPSVSSPYSAGYRPSYPQVNDMFGQSKQDFYMQSPFYPGYPNYWYLRQPTNQILTCMWIDQSPFPKSKPCNKQFTVMQDIVRHINDEHITRLDNNEYVCYWQNCSRNLLPFKAKYKLVNHIRVHTGEKPFPCPFPGCGKLFARSENLKIHKRTHTGKRTGEKPFPCEYSGCDRRFANSSDRKKHMHVHTSDKQPHNCRTTQPSNGNQSNVNKICSKPYSHSNVTRKHTKISDGYTNSHITNDFINTSTISNDVAKNGSPTPFPETTKPLSHSDLNTITYTNILDKFPLEHNNLPHHQNNITKHDLEELSNDIRQQLTAVTDMTSHHLTGPAGLDDSALIASTPWYSYGNHI</sequence>
<comment type="similarity">
    <text evidence="2">Belongs to the GLI C2H2-type zinc-finger protein family.</text>
</comment>
<evidence type="ECO:0000256" key="6">
    <source>
        <dbReference type="ARBA" id="ARBA00022833"/>
    </source>
</evidence>
<feature type="compositionally biased region" description="Polar residues" evidence="10">
    <location>
        <begin position="423"/>
        <end position="437"/>
    </location>
</feature>
<evidence type="ECO:0000256" key="7">
    <source>
        <dbReference type="ARBA" id="ARBA00023125"/>
    </source>
</evidence>
<feature type="compositionally biased region" description="Polar residues" evidence="10">
    <location>
        <begin position="62"/>
        <end position="83"/>
    </location>
</feature>
<evidence type="ECO:0000259" key="11">
    <source>
        <dbReference type="PROSITE" id="PS50157"/>
    </source>
</evidence>
<dbReference type="Pfam" id="PF18366">
    <property type="entry name" value="zf_ZIC"/>
    <property type="match status" value="1"/>
</dbReference>
<keyword evidence="13" id="KW-1185">Reference proteome</keyword>
<comment type="subcellular location">
    <subcellularLocation>
        <location evidence="1">Nucleus</location>
    </subcellularLocation>
</comment>
<evidence type="ECO:0000313" key="13">
    <source>
        <dbReference type="Proteomes" id="UP000594262"/>
    </source>
</evidence>
<feature type="region of interest" description="Disordered" evidence="10">
    <location>
        <begin position="141"/>
        <end position="180"/>
    </location>
</feature>
<dbReference type="Pfam" id="PF23561">
    <property type="entry name" value="zf-C2H2_15"/>
    <property type="match status" value="1"/>
</dbReference>
<keyword evidence="3" id="KW-0479">Metal-binding</keyword>
<feature type="region of interest" description="Disordered" evidence="10">
    <location>
        <begin position="413"/>
        <end position="437"/>
    </location>
</feature>
<keyword evidence="8" id="KW-0539">Nucleus</keyword>
<evidence type="ECO:0000256" key="10">
    <source>
        <dbReference type="SAM" id="MobiDB-lite"/>
    </source>
</evidence>
<feature type="compositionally biased region" description="Polar residues" evidence="10">
    <location>
        <begin position="141"/>
        <end position="163"/>
    </location>
</feature>
<keyword evidence="6" id="KW-0862">Zinc</keyword>
<protein>
    <recommendedName>
        <fullName evidence="11">C2H2-type domain-containing protein</fullName>
    </recommendedName>
</protein>
<evidence type="ECO:0000256" key="9">
    <source>
        <dbReference type="PROSITE-ProRule" id="PRU00042"/>
    </source>
</evidence>
<evidence type="ECO:0000256" key="3">
    <source>
        <dbReference type="ARBA" id="ARBA00022723"/>
    </source>
</evidence>
<accession>A0A7M5XC24</accession>
<dbReference type="RefSeq" id="XP_066911440.1">
    <property type="nucleotide sequence ID" value="XM_067055339.1"/>
</dbReference>
<feature type="domain" description="C2H2-type" evidence="11">
    <location>
        <begin position="391"/>
        <end position="420"/>
    </location>
</feature>
<dbReference type="PROSITE" id="PS00028">
    <property type="entry name" value="ZINC_FINGER_C2H2_1"/>
    <property type="match status" value="2"/>
</dbReference>
<evidence type="ECO:0000256" key="8">
    <source>
        <dbReference type="ARBA" id="ARBA00023242"/>
    </source>
</evidence>
<dbReference type="Gene3D" id="3.30.160.60">
    <property type="entry name" value="Classic Zinc Finger"/>
    <property type="match status" value="3"/>
</dbReference>
<evidence type="ECO:0000256" key="4">
    <source>
        <dbReference type="ARBA" id="ARBA00022737"/>
    </source>
</evidence>
<dbReference type="GO" id="GO:0008270">
    <property type="term" value="F:zinc ion binding"/>
    <property type="evidence" value="ECO:0007669"/>
    <property type="project" value="UniProtKB-KW"/>
</dbReference>
<dbReference type="EnsemblMetazoa" id="CLYHEMT020971.1">
    <property type="protein sequence ID" value="CLYHEMP020971.1"/>
    <property type="gene ID" value="CLYHEMG020971"/>
</dbReference>
<evidence type="ECO:0000256" key="2">
    <source>
        <dbReference type="ARBA" id="ARBA00010831"/>
    </source>
</evidence>
<dbReference type="Proteomes" id="UP000594262">
    <property type="component" value="Unplaced"/>
</dbReference>
<dbReference type="GeneID" id="136798687"/>
<keyword evidence="7" id="KW-0238">DNA-binding</keyword>
<keyword evidence="5 9" id="KW-0863">Zinc-finger</keyword>
<evidence type="ECO:0000256" key="5">
    <source>
        <dbReference type="ARBA" id="ARBA00022771"/>
    </source>
</evidence>
<dbReference type="FunFam" id="3.30.160.60:FF:000035">
    <property type="entry name" value="Zinc finger protein ZIC 1"/>
    <property type="match status" value="1"/>
</dbReference>
<feature type="domain" description="C2H2-type" evidence="11">
    <location>
        <begin position="357"/>
        <end position="386"/>
    </location>
</feature>
<dbReference type="GO" id="GO:0000981">
    <property type="term" value="F:DNA-binding transcription factor activity, RNA polymerase II-specific"/>
    <property type="evidence" value="ECO:0007669"/>
    <property type="project" value="TreeGrafter"/>
</dbReference>
<evidence type="ECO:0000313" key="12">
    <source>
        <dbReference type="EnsemblMetazoa" id="CLYHEMP020971.1"/>
    </source>
</evidence>
<dbReference type="GO" id="GO:0005634">
    <property type="term" value="C:nucleus"/>
    <property type="evidence" value="ECO:0007669"/>
    <property type="project" value="UniProtKB-SubCell"/>
</dbReference>
<dbReference type="PROSITE" id="PS50157">
    <property type="entry name" value="ZINC_FINGER_C2H2_2"/>
    <property type="match status" value="3"/>
</dbReference>
<keyword evidence="4" id="KW-0677">Repeat</keyword>
<proteinExistence type="inferred from homology"/>
<feature type="region of interest" description="Disordered" evidence="10">
    <location>
        <begin position="208"/>
        <end position="229"/>
    </location>
</feature>
<dbReference type="PANTHER" id="PTHR45718:SF8">
    <property type="entry name" value="GLIS FAMILY ZINC FINGER 2"/>
    <property type="match status" value="1"/>
</dbReference>
<name>A0A7M5XC24_9CNID</name>
<dbReference type="FunFam" id="3.30.160.60:FF:000041">
    <property type="entry name" value="Zinc finger protein ZIC 1"/>
    <property type="match status" value="1"/>
</dbReference>
<dbReference type="Pfam" id="PF00096">
    <property type="entry name" value="zf-C2H2"/>
    <property type="match status" value="2"/>
</dbReference>
<dbReference type="InterPro" id="IPR041643">
    <property type="entry name" value="Znf_ZIC"/>
</dbReference>
<dbReference type="PANTHER" id="PTHR45718">
    <property type="entry name" value="TRANSCRIPTIONAL ACTIVATOR CUBITUS INTERRUPTUS"/>
    <property type="match status" value="1"/>
</dbReference>
<feature type="region of interest" description="Disordered" evidence="10">
    <location>
        <begin position="55"/>
        <end position="128"/>
    </location>
</feature>
<evidence type="ECO:0000256" key="1">
    <source>
        <dbReference type="ARBA" id="ARBA00004123"/>
    </source>
</evidence>
<dbReference type="InterPro" id="IPR036236">
    <property type="entry name" value="Znf_C2H2_sf"/>
</dbReference>
<reference evidence="12" key="1">
    <citation type="submission" date="2021-01" db="UniProtKB">
        <authorList>
            <consortium name="EnsemblMetazoa"/>
        </authorList>
    </citation>
    <scope>IDENTIFICATION</scope>
</reference>
<dbReference type="FunFam" id="3.30.160.60:FF:000031">
    <property type="entry name" value="GLI family zinc finger 3"/>
    <property type="match status" value="1"/>
</dbReference>
<feature type="domain" description="C2H2-type" evidence="11">
    <location>
        <begin position="329"/>
        <end position="356"/>
    </location>
</feature>
<dbReference type="OrthoDB" id="3214149at2759"/>
<organism evidence="12 13">
    <name type="scientific">Clytia hemisphaerica</name>
    <dbReference type="NCBI Taxonomy" id="252671"/>
    <lineage>
        <taxon>Eukaryota</taxon>
        <taxon>Metazoa</taxon>
        <taxon>Cnidaria</taxon>
        <taxon>Hydrozoa</taxon>
        <taxon>Hydroidolina</taxon>
        <taxon>Leptothecata</taxon>
        <taxon>Obeliida</taxon>
        <taxon>Clytiidae</taxon>
        <taxon>Clytia</taxon>
    </lineage>
</organism>
<dbReference type="AlphaFoldDB" id="A0A7M5XC24"/>
<dbReference type="SMART" id="SM00355">
    <property type="entry name" value="ZnF_C2H2"/>
    <property type="match status" value="4"/>
</dbReference>
<dbReference type="GO" id="GO:0000978">
    <property type="term" value="F:RNA polymerase II cis-regulatory region sequence-specific DNA binding"/>
    <property type="evidence" value="ECO:0007669"/>
    <property type="project" value="TreeGrafter"/>
</dbReference>
<dbReference type="InterPro" id="IPR013087">
    <property type="entry name" value="Znf_C2H2_type"/>
</dbReference>
<dbReference type="SUPFAM" id="SSF57667">
    <property type="entry name" value="beta-beta-alpha zinc fingers"/>
    <property type="match status" value="2"/>
</dbReference>